<feature type="compositionally biased region" description="Low complexity" evidence="1">
    <location>
        <begin position="70"/>
        <end position="110"/>
    </location>
</feature>
<feature type="region of interest" description="Disordered" evidence="1">
    <location>
        <begin position="64"/>
        <end position="232"/>
    </location>
</feature>
<dbReference type="InterPro" id="IPR009563">
    <property type="entry name" value="SSSCA1"/>
</dbReference>
<feature type="compositionally biased region" description="Basic and acidic residues" evidence="1">
    <location>
        <begin position="202"/>
        <end position="232"/>
    </location>
</feature>
<dbReference type="EMBL" id="JBHSXH010000015">
    <property type="protein sequence ID" value="MFC6827135.1"/>
    <property type="molecule type" value="Genomic_DNA"/>
</dbReference>
<feature type="compositionally biased region" description="Low complexity" evidence="1">
    <location>
        <begin position="154"/>
        <end position="167"/>
    </location>
</feature>
<proteinExistence type="predicted"/>
<dbReference type="InterPro" id="IPR051888">
    <property type="entry name" value="UPF0148_domain"/>
</dbReference>
<reference evidence="2 3" key="1">
    <citation type="journal article" date="2019" name="Int. J. Syst. Evol. Microbiol.">
        <title>The Global Catalogue of Microorganisms (GCM) 10K type strain sequencing project: providing services to taxonomists for standard genome sequencing and annotation.</title>
        <authorList>
            <consortium name="The Broad Institute Genomics Platform"/>
            <consortium name="The Broad Institute Genome Sequencing Center for Infectious Disease"/>
            <person name="Wu L."/>
            <person name="Ma J."/>
        </authorList>
    </citation>
    <scope>NUCLEOTIDE SEQUENCE [LARGE SCALE GENOMIC DNA]</scope>
    <source>
        <strain evidence="2 3">YIM 94188</strain>
    </source>
</reference>
<protein>
    <submittedName>
        <fullName evidence="2">Sjogren's syndrome/scleroderma autoantigen 1 family protein</fullName>
    </submittedName>
</protein>
<evidence type="ECO:0000313" key="2">
    <source>
        <dbReference type="EMBL" id="MFC6827135.1"/>
    </source>
</evidence>
<feature type="compositionally biased region" description="Polar residues" evidence="1">
    <location>
        <begin position="134"/>
        <end position="153"/>
    </location>
</feature>
<dbReference type="Pfam" id="PF06677">
    <property type="entry name" value="Auto_anti-p27"/>
    <property type="match status" value="1"/>
</dbReference>
<keyword evidence="3" id="KW-1185">Reference proteome</keyword>
<dbReference type="AlphaFoldDB" id="A0ABD5U2M4"/>
<dbReference type="RefSeq" id="WP_379699601.1">
    <property type="nucleotide sequence ID" value="NZ_JBHSXH010000015.1"/>
</dbReference>
<evidence type="ECO:0000256" key="1">
    <source>
        <dbReference type="SAM" id="MobiDB-lite"/>
    </source>
</evidence>
<name>A0ABD5U2M4_9EURY</name>
<organism evidence="2 3">
    <name type="scientific">Halopelagius fulvigenes</name>
    <dbReference type="NCBI Taxonomy" id="1198324"/>
    <lineage>
        <taxon>Archaea</taxon>
        <taxon>Methanobacteriati</taxon>
        <taxon>Methanobacteriota</taxon>
        <taxon>Stenosarchaea group</taxon>
        <taxon>Halobacteria</taxon>
        <taxon>Halobacteriales</taxon>
        <taxon>Haloferacaceae</taxon>
    </lineage>
</organism>
<evidence type="ECO:0000313" key="3">
    <source>
        <dbReference type="Proteomes" id="UP001596408"/>
    </source>
</evidence>
<dbReference type="PANTHER" id="PTHR16537:SF1">
    <property type="entry name" value="PROTEIN ZNRD2"/>
    <property type="match status" value="1"/>
</dbReference>
<comment type="caution">
    <text evidence="2">The sequence shown here is derived from an EMBL/GenBank/DDBJ whole genome shotgun (WGS) entry which is preliminary data.</text>
</comment>
<feature type="region of interest" description="Disordered" evidence="1">
    <location>
        <begin position="1"/>
        <end position="26"/>
    </location>
</feature>
<dbReference type="Proteomes" id="UP001596408">
    <property type="component" value="Unassembled WGS sequence"/>
</dbReference>
<gene>
    <name evidence="2" type="ORF">ACFQEV_19340</name>
</gene>
<accession>A0ABD5U2M4</accession>
<dbReference type="PANTHER" id="PTHR16537">
    <property type="entry name" value="SJOEGREN SYNDROME/SCLERODERMA AUTOANTIGEN 1"/>
    <property type="match status" value="1"/>
</dbReference>
<sequence>MSDFDKEAERRRLREKYEQDESRRQETARMSELLLKGATMTNKHCDDCGAPVFRYQEQEFCPNCQGGGSKAAATADAANGDAAESANSDAASAAVAEGRGDAADAPDAAASNGVGSDRRTEADDGATPAETGVETGQESAASPETDDTVTSTASSGHPRTSTRSSSSPSPPSSSVDTAPSGRAGTVTEAREALLRAVTTHATRGESADDPRRAREHLAAAREAAEALSALDR</sequence>